<proteinExistence type="predicted"/>
<dbReference type="RefSeq" id="WP_013943258.1">
    <property type="nucleotide sequence ID" value="NC_015713.1"/>
</dbReference>
<dbReference type="GO" id="GO:0003677">
    <property type="term" value="F:DNA binding"/>
    <property type="evidence" value="ECO:0007669"/>
    <property type="project" value="InterPro"/>
</dbReference>
<dbReference type="OrthoDB" id="21914at2"/>
<reference evidence="1 2" key="2">
    <citation type="journal article" date="2011" name="Mol. Biol. Evol.">
        <title>Unity in variety--the pan-genome of the Chlamydiae.</title>
        <authorList>
            <person name="Collingro A."/>
            <person name="Tischler P."/>
            <person name="Weinmaier T."/>
            <person name="Penz T."/>
            <person name="Heinz E."/>
            <person name="Brunham R.C."/>
            <person name="Read T.D."/>
            <person name="Bavoil P.M."/>
            <person name="Sachse K."/>
            <person name="Kahane S."/>
            <person name="Friedman M.G."/>
            <person name="Rattei T."/>
            <person name="Myers G.S."/>
            <person name="Horn M."/>
        </authorList>
    </citation>
    <scope>NUCLEOTIDE SEQUENCE [LARGE SCALE GENOMIC DNA]</scope>
    <source>
        <strain evidence="2">ATCC VR-1471 / Z</strain>
    </source>
</reference>
<dbReference type="Proteomes" id="UP000000496">
    <property type="component" value="Chromosome gsn.131"/>
</dbReference>
<protein>
    <submittedName>
        <fullName evidence="1">DNA polymerase III, chi subunit</fullName>
        <ecNumber evidence="1">2.7.7.7</ecNumber>
    </submittedName>
</protein>
<organism evidence="1 2">
    <name type="scientific">Simkania negevensis (strain ATCC VR-1471 / DSM 27360 / Z)</name>
    <dbReference type="NCBI Taxonomy" id="331113"/>
    <lineage>
        <taxon>Bacteria</taxon>
        <taxon>Pseudomonadati</taxon>
        <taxon>Chlamydiota</taxon>
        <taxon>Chlamydiia</taxon>
        <taxon>Parachlamydiales</taxon>
        <taxon>Simkaniaceae</taxon>
        <taxon>Simkania</taxon>
    </lineage>
</organism>
<reference key="1">
    <citation type="journal article" date="2011" name="Mol. Biol. Evol.">
        <title>Unity in variety -- the pan-genome of the Chlamydiae.</title>
        <authorList>
            <person name="Collingro A."/>
            <person name="Tischler P."/>
            <person name="Weinmaier T."/>
            <person name="Penz T."/>
            <person name="Heinz E."/>
            <person name="Brunham R.C."/>
            <person name="Read T.D."/>
            <person name="Bavoil P.M."/>
            <person name="Sachse K."/>
            <person name="Kahane S."/>
            <person name="Friedman M.G."/>
            <person name="Rattei T."/>
            <person name="Myers G.S.A."/>
            <person name="Horn M."/>
        </authorList>
    </citation>
    <scope>NUCLEOTIDE SEQUENCE</scope>
    <source>
        <strain>Z</strain>
    </source>
</reference>
<dbReference type="GO" id="GO:0003887">
    <property type="term" value="F:DNA-directed DNA polymerase activity"/>
    <property type="evidence" value="ECO:0007669"/>
    <property type="project" value="UniProtKB-EC"/>
</dbReference>
<dbReference type="Pfam" id="PF04364">
    <property type="entry name" value="DNA_pol3_chi"/>
    <property type="match status" value="1"/>
</dbReference>
<dbReference type="STRING" id="331113.SNE_A09140"/>
<dbReference type="GO" id="GO:0006260">
    <property type="term" value="P:DNA replication"/>
    <property type="evidence" value="ECO:0007669"/>
    <property type="project" value="InterPro"/>
</dbReference>
<dbReference type="EMBL" id="FR872582">
    <property type="protein sequence ID" value="CCB88791.1"/>
    <property type="molecule type" value="Genomic_DNA"/>
</dbReference>
<dbReference type="HOGENOM" id="CLU_131584_2_1_0"/>
<evidence type="ECO:0000313" key="1">
    <source>
        <dbReference type="EMBL" id="CCB88791.1"/>
    </source>
</evidence>
<dbReference type="InterPro" id="IPR036768">
    <property type="entry name" value="PolIII_chi_sf"/>
</dbReference>
<dbReference type="Gene3D" id="3.40.50.10110">
    <property type="entry name" value="DNA polymerase III subunit chi"/>
    <property type="match status" value="1"/>
</dbReference>
<accession>F8L4U5</accession>
<gene>
    <name evidence="1" type="ordered locus">SNE_A09140</name>
</gene>
<dbReference type="KEGG" id="sng:SNE_A09140"/>
<dbReference type="SUPFAM" id="SSF102400">
    <property type="entry name" value="DNA polymerase III chi subunit"/>
    <property type="match status" value="1"/>
</dbReference>
<dbReference type="InterPro" id="IPR007459">
    <property type="entry name" value="DNA_pol3_chi"/>
</dbReference>
<name>F8L4U5_SIMNZ</name>
<keyword evidence="2" id="KW-1185">Reference proteome</keyword>
<sequence>MTNPKIPNKTKRVTFFQVTSDQMKRNRIVSVAHEYFEKKQPLLFKLPHKKALEYLDFLLWRLPQDSFLPHVIKDTPCQDLIVLTSSEENPNGARSVFNLTGEPILNPHFTTIYTFEDLSSTEKNTTAQKHYHAYKAHGYKIISL</sequence>
<keyword evidence="1" id="KW-0808">Transferase</keyword>
<dbReference type="AlphaFoldDB" id="F8L4U5"/>
<dbReference type="eggNOG" id="COG2927">
    <property type="taxonomic scope" value="Bacteria"/>
</dbReference>
<keyword evidence="1" id="KW-0548">Nucleotidyltransferase</keyword>
<dbReference type="EC" id="2.7.7.7" evidence="1"/>
<evidence type="ECO:0000313" key="2">
    <source>
        <dbReference type="Proteomes" id="UP000000496"/>
    </source>
</evidence>